<accession>A0A918PUI7</accession>
<dbReference type="InterPro" id="IPR011611">
    <property type="entry name" value="PfkB_dom"/>
</dbReference>
<reference evidence="5" key="2">
    <citation type="submission" date="2020-09" db="EMBL/GenBank/DDBJ databases">
        <authorList>
            <person name="Sun Q."/>
            <person name="Kim S."/>
        </authorList>
    </citation>
    <scope>NUCLEOTIDE SEQUENCE</scope>
    <source>
        <strain evidence="5">KCTC 32296</strain>
    </source>
</reference>
<evidence type="ECO:0000256" key="2">
    <source>
        <dbReference type="ARBA" id="ARBA00022679"/>
    </source>
</evidence>
<evidence type="ECO:0000313" key="5">
    <source>
        <dbReference type="EMBL" id="GGZ22341.1"/>
    </source>
</evidence>
<dbReference type="InterPro" id="IPR052700">
    <property type="entry name" value="Carb_kinase_PfkB-like"/>
</dbReference>
<dbReference type="Proteomes" id="UP000662572">
    <property type="component" value="Unassembled WGS sequence"/>
</dbReference>
<dbReference type="CDD" id="cd01166">
    <property type="entry name" value="KdgK"/>
    <property type="match status" value="1"/>
</dbReference>
<proteinExistence type="inferred from homology"/>
<keyword evidence="6" id="KW-1185">Reference proteome</keyword>
<dbReference type="PANTHER" id="PTHR43320:SF2">
    <property type="entry name" value="2-DEHYDRO-3-DEOXYGLUCONOKINASE_2-DEHYDRO-3-DEOXYGALACTONOKINASE"/>
    <property type="match status" value="1"/>
</dbReference>
<dbReference type="GO" id="GO:0016301">
    <property type="term" value="F:kinase activity"/>
    <property type="evidence" value="ECO:0007669"/>
    <property type="project" value="UniProtKB-KW"/>
</dbReference>
<comment type="caution">
    <text evidence="5">The sequence shown here is derived from an EMBL/GenBank/DDBJ whole genome shotgun (WGS) entry which is preliminary data.</text>
</comment>
<dbReference type="PANTHER" id="PTHR43320">
    <property type="entry name" value="SUGAR KINASE"/>
    <property type="match status" value="1"/>
</dbReference>
<dbReference type="EMBL" id="BMZB01000001">
    <property type="protein sequence ID" value="GGZ22341.1"/>
    <property type="molecule type" value="Genomic_DNA"/>
</dbReference>
<dbReference type="SUPFAM" id="SSF53613">
    <property type="entry name" value="Ribokinase-like"/>
    <property type="match status" value="1"/>
</dbReference>
<evidence type="ECO:0000256" key="3">
    <source>
        <dbReference type="ARBA" id="ARBA00022777"/>
    </source>
</evidence>
<dbReference type="RefSeq" id="WP_189484686.1">
    <property type="nucleotide sequence ID" value="NZ_BMZB01000001.1"/>
</dbReference>
<protein>
    <submittedName>
        <fullName evidence="5">2-keto-3-deoxygluconate kinase</fullName>
    </submittedName>
</protein>
<evidence type="ECO:0000313" key="6">
    <source>
        <dbReference type="Proteomes" id="UP000662572"/>
    </source>
</evidence>
<keyword evidence="2" id="KW-0808">Transferase</keyword>
<gene>
    <name evidence="5" type="primary">kdgK</name>
    <name evidence="5" type="ORF">GCM10011273_03970</name>
</gene>
<feature type="domain" description="Carbohydrate kinase PfkB" evidence="4">
    <location>
        <begin position="6"/>
        <end position="309"/>
    </location>
</feature>
<dbReference type="Gene3D" id="3.40.1190.20">
    <property type="match status" value="1"/>
</dbReference>
<dbReference type="Pfam" id="PF00294">
    <property type="entry name" value="PfkB"/>
    <property type="match status" value="1"/>
</dbReference>
<evidence type="ECO:0000256" key="1">
    <source>
        <dbReference type="ARBA" id="ARBA00010688"/>
    </source>
</evidence>
<organism evidence="5 6">
    <name type="scientific">Asticcacaulis endophyticus</name>
    <dbReference type="NCBI Taxonomy" id="1395890"/>
    <lineage>
        <taxon>Bacteria</taxon>
        <taxon>Pseudomonadati</taxon>
        <taxon>Pseudomonadota</taxon>
        <taxon>Alphaproteobacteria</taxon>
        <taxon>Caulobacterales</taxon>
        <taxon>Caulobacteraceae</taxon>
        <taxon>Asticcacaulis</taxon>
    </lineage>
</organism>
<keyword evidence="3 5" id="KW-0418">Kinase</keyword>
<sequence>MKAFACFGELLVRLTTTGVDPLYGLPQLVPFIGGAEANVAVGLQRLGHKAKMISVIPDNDLGLAAVQEVRKWGVDTSDVTTQPGRMGLYFLTTGAIHRPSDILYDRAGSAFATADFSKLDWPALLANASWLHVSGVTAALGQNCVDAALAGMKAAKALGVKVSFDCNYRPKLWEAWGGDAPTLIKQLMSHADLIFGGYRDIELVFKTKFDGEDGSMARNRAAADHAFATFPDLMRLISTRRTQVNVDHNRLAGLMFTRSESLETRTYDIAGIIDRIGGGDAFAAGVLHGILSGKTDQDALDLGIACGCLKHAIPGDFSLANATDLNAFLSDDGFDVKR</sequence>
<reference evidence="5" key="1">
    <citation type="journal article" date="2014" name="Int. J. Syst. Evol. Microbiol.">
        <title>Complete genome sequence of Corynebacterium casei LMG S-19264T (=DSM 44701T), isolated from a smear-ripened cheese.</title>
        <authorList>
            <consortium name="US DOE Joint Genome Institute (JGI-PGF)"/>
            <person name="Walter F."/>
            <person name="Albersmeier A."/>
            <person name="Kalinowski J."/>
            <person name="Ruckert C."/>
        </authorList>
    </citation>
    <scope>NUCLEOTIDE SEQUENCE</scope>
    <source>
        <strain evidence="5">KCTC 32296</strain>
    </source>
</reference>
<dbReference type="InterPro" id="IPR029056">
    <property type="entry name" value="Ribokinase-like"/>
</dbReference>
<name>A0A918PUI7_9CAUL</name>
<dbReference type="AlphaFoldDB" id="A0A918PUI7"/>
<evidence type="ECO:0000259" key="4">
    <source>
        <dbReference type="Pfam" id="PF00294"/>
    </source>
</evidence>
<comment type="similarity">
    <text evidence="1">Belongs to the carbohydrate kinase PfkB family.</text>
</comment>